<feature type="non-terminal residue" evidence="1">
    <location>
        <position position="1"/>
    </location>
</feature>
<accession>A0A0F9DC29</accession>
<evidence type="ECO:0000313" key="1">
    <source>
        <dbReference type="EMBL" id="KKL59234.1"/>
    </source>
</evidence>
<dbReference type="EMBL" id="LAZR01029556">
    <property type="protein sequence ID" value="KKL59234.1"/>
    <property type="molecule type" value="Genomic_DNA"/>
</dbReference>
<proteinExistence type="predicted"/>
<name>A0A0F9DC29_9ZZZZ</name>
<reference evidence="1" key="1">
    <citation type="journal article" date="2015" name="Nature">
        <title>Complex archaea that bridge the gap between prokaryotes and eukaryotes.</title>
        <authorList>
            <person name="Spang A."/>
            <person name="Saw J.H."/>
            <person name="Jorgensen S.L."/>
            <person name="Zaremba-Niedzwiedzka K."/>
            <person name="Martijn J."/>
            <person name="Lind A.E."/>
            <person name="van Eijk R."/>
            <person name="Schleper C."/>
            <person name="Guy L."/>
            <person name="Ettema T.J."/>
        </authorList>
    </citation>
    <scope>NUCLEOTIDE SEQUENCE</scope>
</reference>
<sequence>RDSANNPSSYAPILLQSNGGNVGIGTDSPDSVFHIKADIAGSVGSHSAGQIIIQNPADNNKSNVVITGYESDGNGDPDQQLWYLGSSSASNEDITFLNRRDGKLTLGTNDSYYLTILGNGNVGIGTAAPSERLDLDDGNLTTTGTITSPTVADHPHQDVQTTASPIFVNPEVQQLHFNSNAAVLTSSSGNELILDVNTLRLQGSLNNNLITTGDGTFDELTITNGIQNFKFLGASALANSMAWQGQTSGASTRFGLYSKDGDGTDNVLLDIYGVGRPEDLTGINNLILGYLNTGVMIVRSSTNEVQLRSGTGLDHIQLKLDKSTVFPAGKVSITNGNLDVTENITADSINVTDGYVNGSQFVSAINLSTLMTYQSERGTVVSNQYWAWGNGQIVEGGVVLKSGKVTRFGVSCGVVGNTLTMSIHKNGVDTACDLTVGNSANTAYSVGCNIDFAEDDILGFHADVETGTYTTCVATAIVEIPFGQVSGLKGDTGEVSSSPPTVNDLGICIFNGTSGDIIRNANISIIGGDTFTHSGSTIQLAQSGIINLSASGTSFAMGGGGEIFITTENEAVMFLDSSVFVDYGLTANTLSANNGFTGSCSSVSYVGGIAISCND</sequence>
<dbReference type="AlphaFoldDB" id="A0A0F9DC29"/>
<comment type="caution">
    <text evidence="1">The sequence shown here is derived from an EMBL/GenBank/DDBJ whole genome shotgun (WGS) entry which is preliminary data.</text>
</comment>
<organism evidence="1">
    <name type="scientific">marine sediment metagenome</name>
    <dbReference type="NCBI Taxonomy" id="412755"/>
    <lineage>
        <taxon>unclassified sequences</taxon>
        <taxon>metagenomes</taxon>
        <taxon>ecological metagenomes</taxon>
    </lineage>
</organism>
<gene>
    <name evidence="1" type="ORF">LCGC14_2217390</name>
</gene>
<protein>
    <submittedName>
        <fullName evidence="1">Uncharacterized protein</fullName>
    </submittedName>
</protein>